<dbReference type="EC" id="2.7.4.1" evidence="6"/>
<evidence type="ECO:0000256" key="2">
    <source>
        <dbReference type="ARBA" id="ARBA00022679"/>
    </source>
</evidence>
<evidence type="ECO:0000259" key="7">
    <source>
        <dbReference type="Pfam" id="PF02503"/>
    </source>
</evidence>
<keyword evidence="1 6" id="KW-0597">Phosphoprotein</keyword>
<dbReference type="Proteomes" id="UP000184518">
    <property type="component" value="Unassembled WGS sequence"/>
</dbReference>
<dbReference type="InterPro" id="IPR025198">
    <property type="entry name" value="PPK_N_dom"/>
</dbReference>
<dbReference type="InterPro" id="IPR024953">
    <property type="entry name" value="PP_kinase_middle"/>
</dbReference>
<dbReference type="PANTHER" id="PTHR30218">
    <property type="entry name" value="POLYPHOSPHATE KINASE"/>
    <property type="match status" value="1"/>
</dbReference>
<evidence type="ECO:0000259" key="9">
    <source>
        <dbReference type="Pfam" id="PF13090"/>
    </source>
</evidence>
<dbReference type="GO" id="GO:0005524">
    <property type="term" value="F:ATP binding"/>
    <property type="evidence" value="ECO:0007669"/>
    <property type="project" value="UniProtKB-KW"/>
</dbReference>
<evidence type="ECO:0000259" key="8">
    <source>
        <dbReference type="Pfam" id="PF13089"/>
    </source>
</evidence>
<dbReference type="Pfam" id="PF02503">
    <property type="entry name" value="PP_kinase"/>
    <property type="match status" value="1"/>
</dbReference>
<feature type="domain" description="Polyphosphate kinase N-terminal" evidence="8">
    <location>
        <begin position="16"/>
        <end position="105"/>
    </location>
</feature>
<feature type="domain" description="Polyphosphate kinase middle" evidence="7">
    <location>
        <begin position="119"/>
        <end position="294"/>
    </location>
</feature>
<dbReference type="InterPro" id="IPR025200">
    <property type="entry name" value="PPK_C_dom2"/>
</dbReference>
<dbReference type="InterPro" id="IPR036830">
    <property type="entry name" value="PP_kinase_middle_dom_sf"/>
</dbReference>
<dbReference type="OrthoDB" id="9761456at2"/>
<dbReference type="NCBIfam" id="TIGR03705">
    <property type="entry name" value="poly_P_kin"/>
    <property type="match status" value="1"/>
</dbReference>
<dbReference type="InterPro" id="IPR003414">
    <property type="entry name" value="PP_kinase"/>
</dbReference>
<dbReference type="AlphaFoldDB" id="A0A1M5BXE4"/>
<evidence type="ECO:0000313" key="12">
    <source>
        <dbReference type="Proteomes" id="UP000184518"/>
    </source>
</evidence>
<keyword evidence="4 11" id="KW-0418">Kinase</keyword>
<evidence type="ECO:0000313" key="11">
    <source>
        <dbReference type="EMBL" id="SHF47040.1"/>
    </source>
</evidence>
<dbReference type="InterPro" id="IPR036832">
    <property type="entry name" value="PPK_N_dom_sf"/>
</dbReference>
<dbReference type="PANTHER" id="PTHR30218:SF0">
    <property type="entry name" value="POLYPHOSPHATE KINASE"/>
    <property type="match status" value="1"/>
</dbReference>
<organism evidence="11 12">
    <name type="scientific">Chryseobacterium arachidis</name>
    <dbReference type="NCBI Taxonomy" id="1416778"/>
    <lineage>
        <taxon>Bacteria</taxon>
        <taxon>Pseudomonadati</taxon>
        <taxon>Bacteroidota</taxon>
        <taxon>Flavobacteriia</taxon>
        <taxon>Flavobacteriales</taxon>
        <taxon>Weeksellaceae</taxon>
        <taxon>Chryseobacterium group</taxon>
        <taxon>Chryseobacterium</taxon>
    </lineage>
</organism>
<gene>
    <name evidence="11" type="ORF">SAMN05443633_104324</name>
</gene>
<dbReference type="RefSeq" id="WP_072956679.1">
    <property type="nucleotide sequence ID" value="NZ_FQUT01000004.1"/>
</dbReference>
<sequence>MVKNSKKESQAAFPAELSWLSFNNSVLEEAADTSNPLYERIKFLAIHSSNLDEFYRVKVNNLLIRSGSDKKLLKQINREIAHQQEQFGKIWNKKILKELAENRIIYYENQAMENVHLDEIESYFKSKILSYIQLVYLSKEPSQEYFLKNRQLYFLVKLKEGNTEKYCYVNIPSDKLSRYVLLSKVDDKDFIISLDTIVKKCLHYIFIGQEILGVYAIKINRDENYLIEDETSGNLVFKIKKKIEERKSGVSTRFLYDLHMPSEMLEICRKAFRLKDDEIVKGGTHHNFFDLFKFPNPQFPALQNKPYPAIRYLPFENKKSIFENLTEANHLLSFPYHSYHYVLQLFNEAAVNNDVTDIKVTLYRISSQSLIANALISAAKNGKKVTVFVEVKARFDESNNLFWAQEMKNAGITIIYSMPNLKVHAKTALFTLKPKNKKAYSYAYISTGNFNESTAGVYSDFGFFTSDRQYTDDLKQVFKFLKTKKSEQTISHLWVSGFNLKEKILEQIDTEIQNKKNGKEAAIFIKANGLDEKSVIKKLSEASNAGVPITLIIRGICTLLPGIPNFSENIKIYRIVDMFLEHSRIYKFHNDGDEKTYLSSADMLSRNLNRRIEIAFPISDRELKEQLNTIIDYQLRDNSKKRTLNSKGVAVIEENDDAAVYRAQADIYEFLKT</sequence>
<evidence type="ECO:0000256" key="5">
    <source>
        <dbReference type="ARBA" id="ARBA00022840"/>
    </source>
</evidence>
<dbReference type="InterPro" id="IPR041108">
    <property type="entry name" value="PP_kinase_C_1"/>
</dbReference>
<keyword evidence="12" id="KW-1185">Reference proteome</keyword>
<evidence type="ECO:0000256" key="1">
    <source>
        <dbReference type="ARBA" id="ARBA00022553"/>
    </source>
</evidence>
<keyword evidence="3" id="KW-0547">Nucleotide-binding</keyword>
<dbReference type="SUPFAM" id="SSF140356">
    <property type="entry name" value="PPK N-terminal domain-like"/>
    <property type="match status" value="1"/>
</dbReference>
<evidence type="ECO:0000256" key="3">
    <source>
        <dbReference type="ARBA" id="ARBA00022741"/>
    </source>
</evidence>
<evidence type="ECO:0000256" key="4">
    <source>
        <dbReference type="ARBA" id="ARBA00022777"/>
    </source>
</evidence>
<comment type="catalytic activity">
    <reaction evidence="6">
        <text>[phosphate](n) + ATP = [phosphate](n+1) + ADP</text>
        <dbReference type="Rhea" id="RHEA:19573"/>
        <dbReference type="Rhea" id="RHEA-COMP:9859"/>
        <dbReference type="Rhea" id="RHEA-COMP:14280"/>
        <dbReference type="ChEBI" id="CHEBI:16838"/>
        <dbReference type="ChEBI" id="CHEBI:30616"/>
        <dbReference type="ChEBI" id="CHEBI:456216"/>
        <dbReference type="EC" id="2.7.4.1"/>
    </reaction>
</comment>
<dbReference type="SUPFAM" id="SSF143724">
    <property type="entry name" value="PHP14-like"/>
    <property type="match status" value="1"/>
</dbReference>
<dbReference type="Pfam" id="PF17941">
    <property type="entry name" value="PP_kinase_C_1"/>
    <property type="match status" value="1"/>
</dbReference>
<dbReference type="Gene3D" id="3.30.870.10">
    <property type="entry name" value="Endonuclease Chain A"/>
    <property type="match status" value="2"/>
</dbReference>
<dbReference type="GO" id="GO:0006799">
    <property type="term" value="P:polyphosphate biosynthetic process"/>
    <property type="evidence" value="ECO:0007669"/>
    <property type="project" value="InterPro"/>
</dbReference>
<dbReference type="EMBL" id="FQUT01000004">
    <property type="protein sequence ID" value="SHF47040.1"/>
    <property type="molecule type" value="Genomic_DNA"/>
</dbReference>
<dbReference type="GO" id="GO:0009358">
    <property type="term" value="C:polyphosphate kinase complex"/>
    <property type="evidence" value="ECO:0007669"/>
    <property type="project" value="InterPro"/>
</dbReference>
<dbReference type="GO" id="GO:0008976">
    <property type="term" value="F:polyphosphate kinase activity"/>
    <property type="evidence" value="ECO:0007669"/>
    <property type="project" value="UniProtKB-EC"/>
</dbReference>
<dbReference type="SUPFAM" id="SSF56024">
    <property type="entry name" value="Phospholipase D/nuclease"/>
    <property type="match status" value="2"/>
</dbReference>
<feature type="domain" description="Polyphosphate kinase C-terminal" evidence="10">
    <location>
        <begin position="320"/>
        <end position="485"/>
    </location>
</feature>
<protein>
    <recommendedName>
        <fullName evidence="6">Polyphosphate kinase</fullName>
        <ecNumber evidence="6">2.7.4.1</ecNumber>
    </recommendedName>
</protein>
<keyword evidence="2 6" id="KW-0808">Transferase</keyword>
<dbReference type="Gene3D" id="1.20.58.310">
    <property type="entry name" value="Polyphosphate kinase N-terminal domain"/>
    <property type="match status" value="1"/>
</dbReference>
<dbReference type="STRING" id="1416778.SAMN05443633_104324"/>
<keyword evidence="5" id="KW-0067">ATP-binding</keyword>
<name>A0A1M5BXE4_9FLAO</name>
<evidence type="ECO:0000256" key="6">
    <source>
        <dbReference type="RuleBase" id="RU003800"/>
    </source>
</evidence>
<accession>A0A1M5BXE4</accession>
<dbReference type="Gene3D" id="3.30.1840.10">
    <property type="entry name" value="Polyphosphate kinase middle domain"/>
    <property type="match status" value="1"/>
</dbReference>
<comment type="PTM">
    <text evidence="6">An intermediate of this reaction is the autophosphorylated ppk in which a phosphate is covalently linked to a histidine residue through a N-P bond.</text>
</comment>
<proteinExistence type="inferred from homology"/>
<dbReference type="Pfam" id="PF13089">
    <property type="entry name" value="PP_kinase_N"/>
    <property type="match status" value="1"/>
</dbReference>
<comment type="similarity">
    <text evidence="6">Belongs to the polyphosphate kinase 1 (PPK1) family.</text>
</comment>
<comment type="function">
    <text evidence="6">Catalyzes the reversible transfer of the terminal phosphate of ATP to form a long-chain polyphosphate (polyP).</text>
</comment>
<feature type="domain" description="Polyphosphate kinase C-terminal" evidence="9">
    <location>
        <begin position="493"/>
        <end position="664"/>
    </location>
</feature>
<dbReference type="NCBIfam" id="NF003917">
    <property type="entry name" value="PRK05443.1-1"/>
    <property type="match status" value="1"/>
</dbReference>
<reference evidence="12" key="1">
    <citation type="submission" date="2016-11" db="EMBL/GenBank/DDBJ databases">
        <authorList>
            <person name="Varghese N."/>
            <person name="Submissions S."/>
        </authorList>
    </citation>
    <scope>NUCLEOTIDE SEQUENCE [LARGE SCALE GENOMIC DNA]</scope>
    <source>
        <strain evidence="12">DSM 27619</strain>
    </source>
</reference>
<evidence type="ECO:0000259" key="10">
    <source>
        <dbReference type="Pfam" id="PF17941"/>
    </source>
</evidence>
<dbReference type="PIRSF" id="PIRSF015589">
    <property type="entry name" value="PP_kinase"/>
    <property type="match status" value="1"/>
</dbReference>
<dbReference type="Pfam" id="PF13090">
    <property type="entry name" value="PP_kinase_C"/>
    <property type="match status" value="1"/>
</dbReference>